<dbReference type="PANTHER" id="PTHR38847">
    <property type="match status" value="1"/>
</dbReference>
<dbReference type="PROSITE" id="PS51257">
    <property type="entry name" value="PROKAR_LIPOPROTEIN"/>
    <property type="match status" value="1"/>
</dbReference>
<dbReference type="EMBL" id="GL876967">
    <property type="protein sequence ID" value="KLU84495.1"/>
    <property type="molecule type" value="Genomic_DNA"/>
</dbReference>
<dbReference type="Pfam" id="PF14273">
    <property type="entry name" value="DUF4360"/>
    <property type="match status" value="1"/>
</dbReference>
<keyword evidence="2" id="KW-0732">Signal</keyword>
<dbReference type="Proteomes" id="UP000011715">
    <property type="component" value="Unassembled WGS sequence"/>
</dbReference>
<dbReference type="EnsemblFungi" id="MAPG_03536T0">
    <property type="protein sequence ID" value="MAPG_03536T0"/>
    <property type="gene ID" value="MAPG_03536"/>
</dbReference>
<protein>
    <recommendedName>
        <fullName evidence="6">Secreted protein</fullName>
    </recommendedName>
</protein>
<reference evidence="3" key="1">
    <citation type="submission" date="2010-05" db="EMBL/GenBank/DDBJ databases">
        <title>The Genome Sequence of Magnaporthe poae strain ATCC 64411.</title>
        <authorList>
            <consortium name="The Broad Institute Genome Sequencing Platform"/>
            <consortium name="Broad Institute Genome Sequencing Center for Infectious Disease"/>
            <person name="Ma L.-J."/>
            <person name="Dead R."/>
            <person name="Young S."/>
            <person name="Zeng Q."/>
            <person name="Koehrsen M."/>
            <person name="Alvarado L."/>
            <person name="Berlin A."/>
            <person name="Chapman S.B."/>
            <person name="Chen Z."/>
            <person name="Freedman E."/>
            <person name="Gellesch M."/>
            <person name="Goldberg J."/>
            <person name="Griggs A."/>
            <person name="Gujja S."/>
            <person name="Heilman E.R."/>
            <person name="Heiman D."/>
            <person name="Hepburn T."/>
            <person name="Howarth C."/>
            <person name="Jen D."/>
            <person name="Larson L."/>
            <person name="Mehta T."/>
            <person name="Neiman D."/>
            <person name="Pearson M."/>
            <person name="Roberts A."/>
            <person name="Saif S."/>
            <person name="Shea T."/>
            <person name="Shenoy N."/>
            <person name="Sisk P."/>
            <person name="Stolte C."/>
            <person name="Sykes S."/>
            <person name="Walk T."/>
            <person name="White J."/>
            <person name="Yandava C."/>
            <person name="Haas B."/>
            <person name="Nusbaum C."/>
            <person name="Birren B."/>
        </authorList>
    </citation>
    <scope>NUCLEOTIDE SEQUENCE</scope>
    <source>
        <strain evidence="3">ATCC 64411</strain>
    </source>
</reference>
<feature type="signal peptide" evidence="2">
    <location>
        <begin position="1"/>
        <end position="19"/>
    </location>
</feature>
<dbReference type="OrthoDB" id="3786236at2759"/>
<dbReference type="AlphaFoldDB" id="A0A0C4DU99"/>
<feature type="region of interest" description="Disordered" evidence="1">
    <location>
        <begin position="33"/>
        <end position="85"/>
    </location>
</feature>
<dbReference type="EMBL" id="ADBL01000848">
    <property type="status" value="NOT_ANNOTATED_CDS"/>
    <property type="molecule type" value="Genomic_DNA"/>
</dbReference>
<reference evidence="4" key="5">
    <citation type="submission" date="2015-06" db="UniProtKB">
        <authorList>
            <consortium name="EnsemblFungi"/>
        </authorList>
    </citation>
    <scope>IDENTIFICATION</scope>
    <source>
        <strain evidence="4">ATCC 64411</strain>
    </source>
</reference>
<reference evidence="5" key="2">
    <citation type="submission" date="2010-05" db="EMBL/GenBank/DDBJ databases">
        <title>The genome sequence of Magnaporthe poae strain ATCC 64411.</title>
        <authorList>
            <person name="Ma L.-J."/>
            <person name="Dead R."/>
            <person name="Young S."/>
            <person name="Zeng Q."/>
            <person name="Koehrsen M."/>
            <person name="Alvarado L."/>
            <person name="Berlin A."/>
            <person name="Chapman S.B."/>
            <person name="Chen Z."/>
            <person name="Freedman E."/>
            <person name="Gellesch M."/>
            <person name="Goldberg J."/>
            <person name="Griggs A."/>
            <person name="Gujja S."/>
            <person name="Heilman E.R."/>
            <person name="Heiman D."/>
            <person name="Hepburn T."/>
            <person name="Howarth C."/>
            <person name="Jen D."/>
            <person name="Larson L."/>
            <person name="Mehta T."/>
            <person name="Neiman D."/>
            <person name="Pearson M."/>
            <person name="Roberts A."/>
            <person name="Saif S."/>
            <person name="Shea T."/>
            <person name="Shenoy N."/>
            <person name="Sisk P."/>
            <person name="Stolte C."/>
            <person name="Sykes S."/>
            <person name="Walk T."/>
            <person name="White J."/>
            <person name="Yandava C."/>
            <person name="Haas B."/>
            <person name="Nusbaum C."/>
            <person name="Birren B."/>
        </authorList>
    </citation>
    <scope>NUCLEOTIDE SEQUENCE [LARGE SCALE GENOMIC DNA]</scope>
    <source>
        <strain evidence="5">ATCC 64411 / 73-15</strain>
    </source>
</reference>
<gene>
    <name evidence="3" type="ORF">MAPG_03536</name>
</gene>
<accession>A0A0C4DU99</accession>
<dbReference type="PANTHER" id="PTHR38847:SF1">
    <property type="entry name" value="PSEUDOURIDINE SYNTHASE RSUA_RLUA-LIKE DOMAIN-CONTAINING PROTEIN"/>
    <property type="match status" value="1"/>
</dbReference>
<evidence type="ECO:0000313" key="3">
    <source>
        <dbReference type="EMBL" id="KLU84495.1"/>
    </source>
</evidence>
<evidence type="ECO:0000313" key="5">
    <source>
        <dbReference type="Proteomes" id="UP000011715"/>
    </source>
</evidence>
<dbReference type="InterPro" id="IPR025649">
    <property type="entry name" value="DUF4360"/>
</dbReference>
<evidence type="ECO:0008006" key="6">
    <source>
        <dbReference type="Google" id="ProtNLM"/>
    </source>
</evidence>
<organism evidence="4 5">
    <name type="scientific">Magnaporthiopsis poae (strain ATCC 64411 / 73-15)</name>
    <name type="common">Kentucky bluegrass fungus</name>
    <name type="synonym">Magnaporthe poae</name>
    <dbReference type="NCBI Taxonomy" id="644358"/>
    <lineage>
        <taxon>Eukaryota</taxon>
        <taxon>Fungi</taxon>
        <taxon>Dikarya</taxon>
        <taxon>Ascomycota</taxon>
        <taxon>Pezizomycotina</taxon>
        <taxon>Sordariomycetes</taxon>
        <taxon>Sordariomycetidae</taxon>
        <taxon>Magnaporthales</taxon>
        <taxon>Magnaporthaceae</taxon>
        <taxon>Magnaporthiopsis</taxon>
    </lineage>
</organism>
<evidence type="ECO:0000256" key="2">
    <source>
        <dbReference type="SAM" id="SignalP"/>
    </source>
</evidence>
<feature type="chain" id="PRO_5009385328" description="Secreted protein" evidence="2">
    <location>
        <begin position="20"/>
        <end position="267"/>
    </location>
</feature>
<feature type="compositionally biased region" description="Low complexity" evidence="1">
    <location>
        <begin position="33"/>
        <end position="68"/>
    </location>
</feature>
<evidence type="ECO:0000256" key="1">
    <source>
        <dbReference type="SAM" id="MobiDB-lite"/>
    </source>
</evidence>
<proteinExistence type="predicted"/>
<dbReference type="VEuPathDB" id="FungiDB:MAPG_03536"/>
<reference evidence="3" key="3">
    <citation type="submission" date="2011-03" db="EMBL/GenBank/DDBJ databases">
        <title>Annotation of Magnaporthe poae ATCC 64411.</title>
        <authorList>
            <person name="Ma L.-J."/>
            <person name="Dead R."/>
            <person name="Young S.K."/>
            <person name="Zeng Q."/>
            <person name="Gargeya S."/>
            <person name="Fitzgerald M."/>
            <person name="Haas B."/>
            <person name="Abouelleil A."/>
            <person name="Alvarado L."/>
            <person name="Arachchi H.M."/>
            <person name="Berlin A."/>
            <person name="Brown A."/>
            <person name="Chapman S.B."/>
            <person name="Chen Z."/>
            <person name="Dunbar C."/>
            <person name="Freedman E."/>
            <person name="Gearin G."/>
            <person name="Gellesch M."/>
            <person name="Goldberg J."/>
            <person name="Griggs A."/>
            <person name="Gujja S."/>
            <person name="Heiman D."/>
            <person name="Howarth C."/>
            <person name="Larson L."/>
            <person name="Lui A."/>
            <person name="MacDonald P.J.P."/>
            <person name="Mehta T."/>
            <person name="Montmayeur A."/>
            <person name="Murphy C."/>
            <person name="Neiman D."/>
            <person name="Pearson M."/>
            <person name="Priest M."/>
            <person name="Roberts A."/>
            <person name="Saif S."/>
            <person name="Shea T."/>
            <person name="Shenoy N."/>
            <person name="Sisk P."/>
            <person name="Stolte C."/>
            <person name="Sykes S."/>
            <person name="Yandava C."/>
            <person name="Wortman J."/>
            <person name="Nusbaum C."/>
            <person name="Birren B."/>
        </authorList>
    </citation>
    <scope>NUCLEOTIDE SEQUENCE</scope>
    <source>
        <strain evidence="3">ATCC 64411</strain>
    </source>
</reference>
<dbReference type="eggNOG" id="ENOG502SV77">
    <property type="taxonomic scope" value="Eukaryota"/>
</dbReference>
<sequence length="267" mass="27989">MGPFSRLACLLAVAAACAAQDLVDQKTAAPIPSIETSTPTELPTSTLEPPSSIATTSSSSVVPTGTPATEPPGKPSANITSVSFSGNGCPQGTRVQFSGDVGAGLQLTVPNFTAVSRGSDFDPRKRTINCQAHLSIGAGDKGWQISPDLIGYRGFAVLDSADTRVNFFVTSYWSQDAGATDSTQTTISNTDGKRLAKFVDTGVRHEVWSPCVTKDGGPVGILNLNFRAQAASSNATALAYFGPLEVLGRPEVEVSQTVTYKWRRCDV</sequence>
<name>A0A0C4DU99_MAGP6</name>
<reference evidence="4" key="4">
    <citation type="journal article" date="2015" name="G3 (Bethesda)">
        <title>Genome sequences of three phytopathogenic species of the Magnaporthaceae family of fungi.</title>
        <authorList>
            <person name="Okagaki L.H."/>
            <person name="Nunes C.C."/>
            <person name="Sailsbery J."/>
            <person name="Clay B."/>
            <person name="Brown D."/>
            <person name="John T."/>
            <person name="Oh Y."/>
            <person name="Young N."/>
            <person name="Fitzgerald M."/>
            <person name="Haas B.J."/>
            <person name="Zeng Q."/>
            <person name="Young S."/>
            <person name="Adiconis X."/>
            <person name="Fan L."/>
            <person name="Levin J.Z."/>
            <person name="Mitchell T.K."/>
            <person name="Okubara P.A."/>
            <person name="Farman M.L."/>
            <person name="Kohn L.M."/>
            <person name="Birren B."/>
            <person name="Ma L.-J."/>
            <person name="Dean R.A."/>
        </authorList>
    </citation>
    <scope>NUCLEOTIDE SEQUENCE</scope>
    <source>
        <strain evidence="4">ATCC 64411 / 73-15</strain>
    </source>
</reference>
<keyword evidence="5" id="KW-1185">Reference proteome</keyword>
<evidence type="ECO:0000313" key="4">
    <source>
        <dbReference type="EnsemblFungi" id="MAPG_03536T0"/>
    </source>
</evidence>